<evidence type="ECO:0000256" key="1">
    <source>
        <dbReference type="SAM" id="Phobius"/>
    </source>
</evidence>
<evidence type="ECO:0000313" key="3">
    <source>
        <dbReference type="EMBL" id="BBF94837.1"/>
    </source>
</evidence>
<dbReference type="AlphaFoldDB" id="A0A348G5K4"/>
<dbReference type="InterPro" id="IPR012495">
    <property type="entry name" value="TadE-like_dom"/>
</dbReference>
<name>A0A348G5K4_9HYPH</name>
<keyword evidence="1" id="KW-1133">Transmembrane helix</keyword>
<protein>
    <recommendedName>
        <fullName evidence="2">TadE-like domain-containing protein</fullName>
    </recommendedName>
</protein>
<feature type="transmembrane region" description="Helical" evidence="1">
    <location>
        <begin position="21"/>
        <end position="43"/>
    </location>
</feature>
<dbReference type="RefSeq" id="WP_126401889.1">
    <property type="nucleotide sequence ID" value="NZ_AP018907.1"/>
</dbReference>
<evidence type="ECO:0000313" key="4">
    <source>
        <dbReference type="Proteomes" id="UP000266934"/>
    </source>
</evidence>
<sequence>MNIPRTPFRLRRLRRFGRSRRAMAIVEFTLIAPFMLALFFGAIEVGQLLSIDRKTSQVARTVADLSSQLRNPQPSDPTKTVAGCWSAVAPTPEETKITGLLDVTEAVMTPYSTAEMGVVVSCLALDKNGTATVKWSRTRRGSARAPGSTVAVPAGLVDTTKTTYWLLGEATYAYTPTIGYVLTGTFNLSDQIYMRSRS</sequence>
<feature type="domain" description="TadE-like" evidence="2">
    <location>
        <begin position="24"/>
        <end position="63"/>
    </location>
</feature>
<dbReference type="Proteomes" id="UP000266934">
    <property type="component" value="Chromosome"/>
</dbReference>
<accession>A0A348G5K4</accession>
<dbReference type="OrthoDB" id="7189296at2"/>
<dbReference type="Pfam" id="PF07811">
    <property type="entry name" value="TadE"/>
    <property type="match status" value="1"/>
</dbReference>
<keyword evidence="4" id="KW-1185">Reference proteome</keyword>
<dbReference type="EMBL" id="AP018907">
    <property type="protein sequence ID" value="BBF94837.1"/>
    <property type="molecule type" value="Genomic_DNA"/>
</dbReference>
<reference evidence="3 4" key="1">
    <citation type="submission" date="2018-08" db="EMBL/GenBank/DDBJ databases">
        <title>Complete genome sequencing of Blastochloris tepida GI.</title>
        <authorList>
            <person name="Tsukatani Y."/>
            <person name="Mori H."/>
        </authorList>
    </citation>
    <scope>NUCLEOTIDE SEQUENCE [LARGE SCALE GENOMIC DNA]</scope>
    <source>
        <strain evidence="3 4">GI</strain>
    </source>
</reference>
<keyword evidence="1" id="KW-0812">Transmembrane</keyword>
<dbReference type="KEGG" id="blag:BLTE_35220"/>
<gene>
    <name evidence="3" type="ORF">BLTE_35220</name>
</gene>
<keyword evidence="1" id="KW-0472">Membrane</keyword>
<proteinExistence type="predicted"/>
<organism evidence="3 4">
    <name type="scientific">Blastochloris tepida</name>
    <dbReference type="NCBI Taxonomy" id="2233851"/>
    <lineage>
        <taxon>Bacteria</taxon>
        <taxon>Pseudomonadati</taxon>
        <taxon>Pseudomonadota</taxon>
        <taxon>Alphaproteobacteria</taxon>
        <taxon>Hyphomicrobiales</taxon>
        <taxon>Blastochloridaceae</taxon>
        <taxon>Blastochloris</taxon>
    </lineage>
</organism>
<evidence type="ECO:0000259" key="2">
    <source>
        <dbReference type="Pfam" id="PF07811"/>
    </source>
</evidence>